<dbReference type="PANTHER" id="PTHR22683">
    <property type="entry name" value="SPORULATION PROTEIN RELATED"/>
    <property type="match status" value="1"/>
</dbReference>
<dbReference type="Gene3D" id="3.40.50.300">
    <property type="entry name" value="P-loop containing nucleotide triphosphate hydrolases"/>
    <property type="match status" value="4"/>
</dbReference>
<feature type="domain" description="FtsK" evidence="12">
    <location>
        <begin position="832"/>
        <end position="1026"/>
    </location>
</feature>
<dbReference type="Pfam" id="PF01580">
    <property type="entry name" value="FtsK_SpoIIIE"/>
    <property type="match status" value="2"/>
</dbReference>
<dbReference type="NCBIfam" id="TIGR03925">
    <property type="entry name" value="T7SS_EccC_b"/>
    <property type="match status" value="1"/>
</dbReference>
<dbReference type="InterPro" id="IPR023836">
    <property type="entry name" value="EccCa-like_Actinobacteria"/>
</dbReference>
<name>A0ABW2C9E0_9PSEU</name>
<feature type="domain" description="FtsK" evidence="12">
    <location>
        <begin position="1123"/>
        <end position="1307"/>
    </location>
</feature>
<evidence type="ECO:0000313" key="14">
    <source>
        <dbReference type="Proteomes" id="UP001596337"/>
    </source>
</evidence>
<evidence type="ECO:0000256" key="11">
    <source>
        <dbReference type="SAM" id="Phobius"/>
    </source>
</evidence>
<feature type="transmembrane region" description="Helical" evidence="11">
    <location>
        <begin position="73"/>
        <end position="93"/>
    </location>
</feature>
<evidence type="ECO:0000259" key="12">
    <source>
        <dbReference type="PROSITE" id="PS50901"/>
    </source>
</evidence>
<evidence type="ECO:0000256" key="5">
    <source>
        <dbReference type="ARBA" id="ARBA00022741"/>
    </source>
</evidence>
<comment type="subcellular location">
    <subcellularLocation>
        <location evidence="1">Cell membrane</location>
        <topology evidence="1">Multi-pass membrane protein</topology>
    </subcellularLocation>
</comment>
<keyword evidence="8 11" id="KW-0472">Membrane</keyword>
<feature type="binding site" evidence="9">
    <location>
        <begin position="1140"/>
        <end position="1147"/>
    </location>
    <ligand>
        <name>ATP</name>
        <dbReference type="ChEBI" id="CHEBI:30616"/>
    </ligand>
</feature>
<evidence type="ECO:0000256" key="9">
    <source>
        <dbReference type="PROSITE-ProRule" id="PRU00289"/>
    </source>
</evidence>
<dbReference type="RefSeq" id="WP_345402273.1">
    <property type="nucleotide sequence ID" value="NZ_BAABLA010000109.1"/>
</dbReference>
<keyword evidence="6 9" id="KW-0067">ATP-binding</keyword>
<evidence type="ECO:0000256" key="2">
    <source>
        <dbReference type="ARBA" id="ARBA00022475"/>
    </source>
</evidence>
<dbReference type="NCBIfam" id="TIGR03924">
    <property type="entry name" value="T7SS_EccC_a"/>
    <property type="match status" value="1"/>
</dbReference>
<dbReference type="InterPro" id="IPR023837">
    <property type="entry name" value="EccCb-like_Actinobacteria"/>
</dbReference>
<dbReference type="InterPro" id="IPR027417">
    <property type="entry name" value="P-loop_NTPase"/>
</dbReference>
<dbReference type="SMART" id="SM00382">
    <property type="entry name" value="AAA"/>
    <property type="match status" value="2"/>
</dbReference>
<feature type="binding site" evidence="9">
    <location>
        <begin position="487"/>
        <end position="494"/>
    </location>
    <ligand>
        <name>ATP</name>
        <dbReference type="ChEBI" id="CHEBI:30616"/>
    </ligand>
</feature>
<comment type="caution">
    <text evidence="13">The sequence shown here is derived from an EMBL/GenBank/DDBJ whole genome shotgun (WGS) entry which is preliminary data.</text>
</comment>
<evidence type="ECO:0000313" key="13">
    <source>
        <dbReference type="EMBL" id="MFC6871327.1"/>
    </source>
</evidence>
<evidence type="ECO:0000256" key="6">
    <source>
        <dbReference type="ARBA" id="ARBA00022840"/>
    </source>
</evidence>
<accession>A0ABW2C9E0</accession>
<feature type="region of interest" description="Disordered" evidence="10">
    <location>
        <begin position="1"/>
        <end position="29"/>
    </location>
</feature>
<evidence type="ECO:0000256" key="3">
    <source>
        <dbReference type="ARBA" id="ARBA00022692"/>
    </source>
</evidence>
<feature type="transmembrane region" description="Helical" evidence="11">
    <location>
        <begin position="42"/>
        <end position="61"/>
    </location>
</feature>
<dbReference type="InterPro" id="IPR050206">
    <property type="entry name" value="FtsK/SpoIIIE/SftA"/>
</dbReference>
<keyword evidence="14" id="KW-1185">Reference proteome</keyword>
<protein>
    <submittedName>
        <fullName evidence="13">Type VII secretion protein EccCa</fullName>
    </submittedName>
</protein>
<keyword evidence="4" id="KW-0677">Repeat</keyword>
<proteinExistence type="predicted"/>
<evidence type="ECO:0000256" key="10">
    <source>
        <dbReference type="SAM" id="MobiDB-lite"/>
    </source>
</evidence>
<dbReference type="PROSITE" id="PS50901">
    <property type="entry name" value="FTSK"/>
    <property type="match status" value="3"/>
</dbReference>
<feature type="region of interest" description="Disordered" evidence="10">
    <location>
        <begin position="705"/>
        <end position="761"/>
    </location>
</feature>
<organism evidence="13 14">
    <name type="scientific">Haloechinothrix salitolerans</name>
    <dbReference type="NCBI Taxonomy" id="926830"/>
    <lineage>
        <taxon>Bacteria</taxon>
        <taxon>Bacillati</taxon>
        <taxon>Actinomycetota</taxon>
        <taxon>Actinomycetes</taxon>
        <taxon>Pseudonocardiales</taxon>
        <taxon>Pseudonocardiaceae</taxon>
        <taxon>Haloechinothrix</taxon>
    </lineage>
</organism>
<evidence type="ECO:0000256" key="1">
    <source>
        <dbReference type="ARBA" id="ARBA00004651"/>
    </source>
</evidence>
<dbReference type="SUPFAM" id="SSF52540">
    <property type="entry name" value="P-loop containing nucleoside triphosphate hydrolases"/>
    <property type="match status" value="3"/>
</dbReference>
<keyword evidence="5 9" id="KW-0547">Nucleotide-binding</keyword>
<dbReference type="InterPro" id="IPR003593">
    <property type="entry name" value="AAA+_ATPase"/>
</dbReference>
<keyword evidence="3 11" id="KW-0812">Transmembrane</keyword>
<evidence type="ECO:0000256" key="7">
    <source>
        <dbReference type="ARBA" id="ARBA00022989"/>
    </source>
</evidence>
<dbReference type="PANTHER" id="PTHR22683:SF1">
    <property type="entry name" value="TYPE VII SECRETION SYSTEM PROTEIN ESSC"/>
    <property type="match status" value="1"/>
</dbReference>
<evidence type="ECO:0000256" key="4">
    <source>
        <dbReference type="ARBA" id="ARBA00022737"/>
    </source>
</evidence>
<feature type="domain" description="FtsK" evidence="12">
    <location>
        <begin position="464"/>
        <end position="664"/>
    </location>
</feature>
<keyword evidence="2" id="KW-1003">Cell membrane</keyword>
<keyword evidence="7 11" id="KW-1133">Transmembrane helix</keyword>
<dbReference type="Proteomes" id="UP001596337">
    <property type="component" value="Unassembled WGS sequence"/>
</dbReference>
<gene>
    <name evidence="13" type="primary">eccCa</name>
    <name evidence="13" type="ORF">ACFQGD_29805</name>
</gene>
<reference evidence="14" key="1">
    <citation type="journal article" date="2019" name="Int. J. Syst. Evol. Microbiol.">
        <title>The Global Catalogue of Microorganisms (GCM) 10K type strain sequencing project: providing services to taxonomists for standard genome sequencing and annotation.</title>
        <authorList>
            <consortium name="The Broad Institute Genomics Platform"/>
            <consortium name="The Broad Institute Genome Sequencing Center for Infectious Disease"/>
            <person name="Wu L."/>
            <person name="Ma J."/>
        </authorList>
    </citation>
    <scope>NUCLEOTIDE SEQUENCE [LARGE SCALE GENOMIC DNA]</scope>
    <source>
        <strain evidence="14">KCTC 32255</strain>
    </source>
</reference>
<evidence type="ECO:0000256" key="8">
    <source>
        <dbReference type="ARBA" id="ARBA00023136"/>
    </source>
</evidence>
<sequence>MSTVQFKRAPRMQAPRTPGGEVHLEPPPEIPRNIPGSIVQKLLPVVMIVAMLGMVAFMFTAMKSNGGGFSNPMFLMMPLMMMVSMVGMLAGGGRGGGQKKAEMNEDRKDYLRYLGQMRERAREAMVEQHAALEWVHPDPRTLLSIATSRRMWERRASDKDFLHLRVGKSSHRLATRLVPPQTGPIEELEPISTLALRRFTRANSLVRDLPTQISVRGFAAISLSGERDKCRAFTRAMIAQLVTLHSPEDVLVAVASAGRAKQQWEWAKWLPHAQHPTITDGIGQLRMMSGSLQQIEEWLADELGPRPRFQRKAPYSDGPHIVIILDEADITKEERLILEEGIAGVTMIDVSGSLGKLAARRGLRMVVGDTQLGAQNAGGTEWFGSPDELSLVEMEALARRISPYRMGTSAGGDEEEESPLLSNPDMLELLGIPGDPMTFDVQQAWRPRPIRDRYRVPFGVGEHGQPVSLDIKEAAAEGMGPHGLCIGATGSGKSEFLRTVVLAMMATHSSTSLNFVLVDFKGGATFLGLDRAPHVSAVITNLADEVTLVDRMKDALAGEMNRRQEALKDGGNFKNAWEYQKAWENGADLDPMPALFIVVDEFTELLTAKPDFIDLFVAIGRLGRSLQMHMLLATQRLEEGKLRGLDSHLSYRIGLKTFSAAESRAVIGVPDAFELPSRPGGGYLKYDTSTLERFQALYVSGPYRPSGVKPAGPKTTVVSADKRPKLFVPDYIDPPPEPAPEPEPEPEPKKEEEKSEGDEPTVLDTIVDRLVGQGPPAHEVWLPPLNEPNSLDTLLPNLNPTEERGLSPVGFFGNGKLQVPIGIVDRPYEQRRDPLWADFSGGAGHGAVVGGPQSGKSMMLRTIAMSLALTHTPEEFQFFGVDLGGGSLASLGRLPHCGGVAVARREPDKARRVVAELTTLITERERRFGELSVDSMADFRTMKRQGRITREQDPFGDVFLFVDGWKALRDDFEELEGPITKLATQGLGFGVHVVIANNRWADIRPAIKDMLGTRFELRLGDPSESDIDRRVAVNVPGGRPGRGLTNDKLHFLAGLPRIDGSSDDETVGDGVADAIKRVNDAWSGPHAPSVRLLPDLVRYDEMLAQDNYRDSRLVPIGLNEDELAPVYLDFDADPHFLAFADGESGKTNLLRQILKGITQRYTPKEALVILVDFRRTLLGFIEGDQLLGYAVSSNQLGGMVSDVVASMEKRLPGPDVTQEQLKNRSWWKGPELFVVVDDYDLVVTQSGNPLQPIAPFLAQAKDVGLHMVVARRTGGASRAMFDPIIGKLKEIAAPGLVMSGSRDEGQLLGNVRPSPMPPGRGTMVSRKVGKQLMQVSWIDPE</sequence>
<feature type="binding site" evidence="9">
    <location>
        <begin position="850"/>
        <end position="857"/>
    </location>
    <ligand>
        <name>ATP</name>
        <dbReference type="ChEBI" id="CHEBI:30616"/>
    </ligand>
</feature>
<dbReference type="EMBL" id="JBHSXX010000001">
    <property type="protein sequence ID" value="MFC6871327.1"/>
    <property type="molecule type" value="Genomic_DNA"/>
</dbReference>
<dbReference type="InterPro" id="IPR002543">
    <property type="entry name" value="FtsK_dom"/>
</dbReference>